<comment type="caution">
    <text evidence="1">The sequence shown here is derived from an EMBL/GenBank/DDBJ whole genome shotgun (WGS) entry which is preliminary data.</text>
</comment>
<dbReference type="AlphaFoldDB" id="X1BWD6"/>
<name>X1BWD6_9ZZZZ</name>
<evidence type="ECO:0000313" key="1">
    <source>
        <dbReference type="EMBL" id="GAG76451.1"/>
    </source>
</evidence>
<accession>X1BWD6</accession>
<gene>
    <name evidence="1" type="ORF">S01H4_33003</name>
</gene>
<organism evidence="1">
    <name type="scientific">marine sediment metagenome</name>
    <dbReference type="NCBI Taxonomy" id="412755"/>
    <lineage>
        <taxon>unclassified sequences</taxon>
        <taxon>metagenomes</taxon>
        <taxon>ecological metagenomes</taxon>
    </lineage>
</organism>
<dbReference type="EMBL" id="BART01017317">
    <property type="protein sequence ID" value="GAG76451.1"/>
    <property type="molecule type" value="Genomic_DNA"/>
</dbReference>
<protein>
    <submittedName>
        <fullName evidence="1">Uncharacterized protein</fullName>
    </submittedName>
</protein>
<reference evidence="1" key="1">
    <citation type="journal article" date="2014" name="Front. Microbiol.">
        <title>High frequency of phylogenetically diverse reductive dehalogenase-homologous genes in deep subseafloor sedimentary metagenomes.</title>
        <authorList>
            <person name="Kawai M."/>
            <person name="Futagami T."/>
            <person name="Toyoda A."/>
            <person name="Takaki Y."/>
            <person name="Nishi S."/>
            <person name="Hori S."/>
            <person name="Arai W."/>
            <person name="Tsubouchi T."/>
            <person name="Morono Y."/>
            <person name="Uchiyama I."/>
            <person name="Ito T."/>
            <person name="Fujiyama A."/>
            <person name="Inagaki F."/>
            <person name="Takami H."/>
        </authorList>
    </citation>
    <scope>NUCLEOTIDE SEQUENCE</scope>
    <source>
        <strain evidence="1">Expedition CK06-06</strain>
    </source>
</reference>
<proteinExistence type="predicted"/>
<sequence length="171" mass="18992">MKVVLPLKKRASIELVKILLDGKWHDTHYLALAAGKYIAPELASRKAKTGSVDTGRANIISGRCEGFFRNDRFEKRHDGRHCEWKLRDFEWAKKVLTWAGESLSSLPSIPEFKTITIPLAEYNLLSGVKQAYEKAIGENVTWEAFLVGLVGASLAGKSIRKGGENHGAREG</sequence>